<dbReference type="AlphaFoldDB" id="A0A2R5G7E6"/>
<feature type="transmembrane region" description="Helical" evidence="9">
    <location>
        <begin position="226"/>
        <end position="243"/>
    </location>
</feature>
<reference evidence="11 12" key="1">
    <citation type="submission" date="2017-12" db="EMBL/GenBank/DDBJ databases">
        <title>Sequencing, de novo assembly and annotation of complete genome of a new Thraustochytrid species, strain FCC1311.</title>
        <authorList>
            <person name="Sedici K."/>
            <person name="Godart F."/>
            <person name="Aiese Cigliano R."/>
            <person name="Sanseverino W."/>
            <person name="Barakat M."/>
            <person name="Ortet P."/>
            <person name="Marechal E."/>
            <person name="Cagnac O."/>
            <person name="Amato A."/>
        </authorList>
    </citation>
    <scope>NUCLEOTIDE SEQUENCE [LARGE SCALE GENOMIC DNA]</scope>
</reference>
<dbReference type="GO" id="GO:0005789">
    <property type="term" value="C:endoplasmic reticulum membrane"/>
    <property type="evidence" value="ECO:0007669"/>
    <property type="project" value="UniProtKB-SubCell"/>
</dbReference>
<evidence type="ECO:0000313" key="11">
    <source>
        <dbReference type="EMBL" id="GBG26967.1"/>
    </source>
</evidence>
<dbReference type="GO" id="GO:0015031">
    <property type="term" value="P:protein transport"/>
    <property type="evidence" value="ECO:0007669"/>
    <property type="project" value="UniProtKB-KW"/>
</dbReference>
<dbReference type="PANTHER" id="PTHR14083">
    <property type="entry name" value="YIP1 INTERACTING FACTOR HOMOLOG YIF1 PROTEIN"/>
    <property type="match status" value="1"/>
</dbReference>
<name>A0A2R5G7E6_9STRA</name>
<gene>
    <name evidence="11" type="ORF">FCC1311_031902</name>
</gene>
<proteinExistence type="inferred from homology"/>
<feature type="region of interest" description="Disordered" evidence="10">
    <location>
        <begin position="1"/>
        <end position="28"/>
    </location>
</feature>
<dbReference type="GO" id="GO:0006888">
    <property type="term" value="P:endoplasmic reticulum to Golgi vesicle-mediated transport"/>
    <property type="evidence" value="ECO:0007669"/>
    <property type="project" value="UniProtKB-UniRule"/>
</dbReference>
<comment type="function">
    <text evidence="9">Has a role in transport between endoplasmic reticulum and Golgi.</text>
</comment>
<dbReference type="GO" id="GO:0005793">
    <property type="term" value="C:endoplasmic reticulum-Golgi intermediate compartment"/>
    <property type="evidence" value="ECO:0007669"/>
    <property type="project" value="UniProtKB-UniRule"/>
</dbReference>
<evidence type="ECO:0000256" key="6">
    <source>
        <dbReference type="ARBA" id="ARBA00022989"/>
    </source>
</evidence>
<keyword evidence="6 9" id="KW-1133">Transmembrane helix</keyword>
<dbReference type="Proteomes" id="UP000241890">
    <property type="component" value="Unassembled WGS sequence"/>
</dbReference>
<comment type="subcellular location">
    <subcellularLocation>
        <location evidence="9">Endoplasmic reticulum membrane</location>
        <topology evidence="9">Multi-pass membrane protein</topology>
    </subcellularLocation>
    <subcellularLocation>
        <location evidence="9">Golgi apparatus membrane</location>
        <topology evidence="9">Multi-pass membrane protein</topology>
    </subcellularLocation>
</comment>
<comment type="similarity">
    <text evidence="1 9">Belongs to the YIF1 family.</text>
</comment>
<evidence type="ECO:0000256" key="1">
    <source>
        <dbReference type="ARBA" id="ARBA00009727"/>
    </source>
</evidence>
<evidence type="ECO:0000313" key="12">
    <source>
        <dbReference type="Proteomes" id="UP000241890"/>
    </source>
</evidence>
<comment type="caution">
    <text evidence="9">Lacks conserved residue(s) required for the propagation of feature annotation.</text>
</comment>
<dbReference type="EMBL" id="BEYU01000026">
    <property type="protein sequence ID" value="GBG26967.1"/>
    <property type="molecule type" value="Genomic_DNA"/>
</dbReference>
<dbReference type="GO" id="GO:0030134">
    <property type="term" value="C:COPII-coated ER to Golgi transport vesicle"/>
    <property type="evidence" value="ECO:0007669"/>
    <property type="project" value="TreeGrafter"/>
</dbReference>
<dbReference type="PANTHER" id="PTHR14083:SF0">
    <property type="entry name" value="YIP1D-INTERACTING FACTOR 1, ISOFORM C"/>
    <property type="match status" value="1"/>
</dbReference>
<evidence type="ECO:0000256" key="8">
    <source>
        <dbReference type="ARBA" id="ARBA00023136"/>
    </source>
</evidence>
<comment type="caution">
    <text evidence="11">The sequence shown here is derived from an EMBL/GenBank/DDBJ whole genome shotgun (WGS) entry which is preliminary data.</text>
</comment>
<protein>
    <recommendedName>
        <fullName evidence="9">Protein YIF1</fullName>
    </recommendedName>
</protein>
<dbReference type="Pfam" id="PF03878">
    <property type="entry name" value="YIF1"/>
    <property type="match status" value="1"/>
</dbReference>
<accession>A0A2R5G7E6</accession>
<evidence type="ECO:0000256" key="7">
    <source>
        <dbReference type="ARBA" id="ARBA00023034"/>
    </source>
</evidence>
<feature type="compositionally biased region" description="Gly residues" evidence="10">
    <location>
        <begin position="9"/>
        <end position="18"/>
    </location>
</feature>
<keyword evidence="7 9" id="KW-0333">Golgi apparatus</keyword>
<organism evidence="11 12">
    <name type="scientific">Hondaea fermentalgiana</name>
    <dbReference type="NCBI Taxonomy" id="2315210"/>
    <lineage>
        <taxon>Eukaryota</taxon>
        <taxon>Sar</taxon>
        <taxon>Stramenopiles</taxon>
        <taxon>Bigyra</taxon>
        <taxon>Labyrinthulomycetes</taxon>
        <taxon>Thraustochytrida</taxon>
        <taxon>Thraustochytriidae</taxon>
        <taxon>Hondaea</taxon>
    </lineage>
</organism>
<keyword evidence="3 9" id="KW-0812">Transmembrane</keyword>
<dbReference type="OrthoDB" id="337750at2759"/>
<evidence type="ECO:0000256" key="4">
    <source>
        <dbReference type="ARBA" id="ARBA00022824"/>
    </source>
</evidence>
<keyword evidence="8 9" id="KW-0472">Membrane</keyword>
<sequence length="314" mass="34988">MYPPPPGSSHGGDAGGYGQQQQSGMPNMAGFQNMANLAENPMLQSVAKENFLQMQAQLTNKYMPGASSFWNSLRYYFHVDNRYVIRKLGLLIFPWRHRQWARIRFNDESMNNDPSAPRTIDFAPPIGDVNAPDLYLPTMASITYILFIGLLKGTTKSFNPDVLQNTFSTCTLVLMVEIGAMKGSLYSLPGGADVKPALLDMVAFAGYKYVLVALNLFIGISLGRTVYNVVMFYLCLCMAFFVYRTMEQAVPAPAYEDTGHKRRLYFLVACAALQFLTIFFLGFTRDLGETTFPGFPSMPAFGADDEYADDEADV</sequence>
<dbReference type="InterPro" id="IPR005578">
    <property type="entry name" value="Yif1_fam"/>
</dbReference>
<keyword evidence="5 9" id="KW-0653">Protein transport</keyword>
<keyword evidence="2 9" id="KW-0813">Transport</keyword>
<dbReference type="GO" id="GO:0000139">
    <property type="term" value="C:Golgi membrane"/>
    <property type="evidence" value="ECO:0007669"/>
    <property type="project" value="UniProtKB-SubCell"/>
</dbReference>
<dbReference type="InParanoid" id="A0A2R5G7E6"/>
<keyword evidence="12" id="KW-1185">Reference proteome</keyword>
<evidence type="ECO:0000256" key="5">
    <source>
        <dbReference type="ARBA" id="ARBA00022927"/>
    </source>
</evidence>
<evidence type="ECO:0000256" key="10">
    <source>
        <dbReference type="SAM" id="MobiDB-lite"/>
    </source>
</evidence>
<evidence type="ECO:0000256" key="9">
    <source>
        <dbReference type="RuleBase" id="RU368073"/>
    </source>
</evidence>
<evidence type="ECO:0000256" key="2">
    <source>
        <dbReference type="ARBA" id="ARBA00022448"/>
    </source>
</evidence>
<evidence type="ECO:0000256" key="3">
    <source>
        <dbReference type="ARBA" id="ARBA00022692"/>
    </source>
</evidence>
<keyword evidence="4 9" id="KW-0256">Endoplasmic reticulum</keyword>
<feature type="transmembrane region" description="Helical" evidence="9">
    <location>
        <begin position="264"/>
        <end position="283"/>
    </location>
</feature>